<dbReference type="EMBL" id="QVIG01000001">
    <property type="protein sequence ID" value="RGD62496.1"/>
    <property type="molecule type" value="Genomic_DNA"/>
</dbReference>
<dbReference type="AlphaFoldDB" id="A0A373A2V9"/>
<comment type="caution">
    <text evidence="1">The sequence shown here is derived from an EMBL/GenBank/DDBJ whole genome shotgun (WGS) entry which is preliminary data.</text>
</comment>
<organism evidence="1 2">
    <name type="scientific">Kitasatospora xanthocidica</name>
    <dbReference type="NCBI Taxonomy" id="83382"/>
    <lineage>
        <taxon>Bacteria</taxon>
        <taxon>Bacillati</taxon>
        <taxon>Actinomycetota</taxon>
        <taxon>Actinomycetes</taxon>
        <taxon>Kitasatosporales</taxon>
        <taxon>Streptomycetaceae</taxon>
        <taxon>Kitasatospora</taxon>
    </lineage>
</organism>
<sequence length="98" mass="11062">MHTEWLWERAHLMHAQLKERSKNAPDFLSLLMFSLQECMGNAALNMLKLRKMRPSQKAAATRDLHSALAVIAMTALVALVECSEDAPEVFRSEVGPRN</sequence>
<evidence type="ECO:0000313" key="1">
    <source>
        <dbReference type="EMBL" id="RGD62496.1"/>
    </source>
</evidence>
<name>A0A373A2V9_9ACTN</name>
<dbReference type="RefSeq" id="WP_117491004.1">
    <property type="nucleotide sequence ID" value="NZ_QVIG01000001.1"/>
</dbReference>
<accession>A0A373A2V9</accession>
<reference evidence="1 2" key="1">
    <citation type="submission" date="2018-08" db="EMBL/GenBank/DDBJ databases">
        <title>Diversity &amp; Physiological Properties of Lignin-Decomposing Actinobacteria from Soil.</title>
        <authorList>
            <person name="Roh S.G."/>
            <person name="Kim S.B."/>
        </authorList>
    </citation>
    <scope>NUCLEOTIDE SEQUENCE [LARGE SCALE GENOMIC DNA]</scope>
    <source>
        <strain evidence="1 2">MMS17-GH009</strain>
    </source>
</reference>
<protein>
    <submittedName>
        <fullName evidence="1">Uncharacterized protein</fullName>
    </submittedName>
</protein>
<proteinExistence type="predicted"/>
<dbReference type="Proteomes" id="UP000263377">
    <property type="component" value="Unassembled WGS sequence"/>
</dbReference>
<gene>
    <name evidence="1" type="ORF">DR950_36310</name>
</gene>
<keyword evidence="2" id="KW-1185">Reference proteome</keyword>
<evidence type="ECO:0000313" key="2">
    <source>
        <dbReference type="Proteomes" id="UP000263377"/>
    </source>
</evidence>